<protein>
    <submittedName>
        <fullName evidence="1">Uncharacterized protein</fullName>
    </submittedName>
</protein>
<dbReference type="Proteomes" id="UP001194468">
    <property type="component" value="Unassembled WGS sequence"/>
</dbReference>
<evidence type="ECO:0000313" key="2">
    <source>
        <dbReference type="Proteomes" id="UP001194468"/>
    </source>
</evidence>
<dbReference type="AlphaFoldDB" id="A0AAD4G9G4"/>
<accession>A0AAD4G9G4</accession>
<comment type="caution">
    <text evidence="1">The sequence shown here is derived from an EMBL/GenBank/DDBJ whole genome shotgun (WGS) entry which is preliminary data.</text>
</comment>
<gene>
    <name evidence="1" type="ORF">L210DRAFT_3559185</name>
</gene>
<proteinExistence type="predicted"/>
<sequence length="139" mass="15814">MMLMWTAQRLTKLGVQMTTKPLDCTHFIAKGTARTEKCHVCLTVHIDRRMVETASCVPISLNALARCSPHSSIPLQLKMITSCLMRPQRKNRRSSLRTRWRAQRDPKGIVSRRQGDLAAEVGARGFQYLFARVGFEGRD</sequence>
<reference evidence="1" key="1">
    <citation type="submission" date="2019-10" db="EMBL/GenBank/DDBJ databases">
        <authorList>
            <consortium name="DOE Joint Genome Institute"/>
            <person name="Kuo A."/>
            <person name="Miyauchi S."/>
            <person name="Kiss E."/>
            <person name="Drula E."/>
            <person name="Kohler A."/>
            <person name="Sanchez-Garcia M."/>
            <person name="Andreopoulos B."/>
            <person name="Barry K.W."/>
            <person name="Bonito G."/>
            <person name="Buee M."/>
            <person name="Carver A."/>
            <person name="Chen C."/>
            <person name="Cichocki N."/>
            <person name="Clum A."/>
            <person name="Culley D."/>
            <person name="Crous P.W."/>
            <person name="Fauchery L."/>
            <person name="Girlanda M."/>
            <person name="Hayes R."/>
            <person name="Keri Z."/>
            <person name="LaButti K."/>
            <person name="Lipzen A."/>
            <person name="Lombard V."/>
            <person name="Magnuson J."/>
            <person name="Maillard F."/>
            <person name="Morin E."/>
            <person name="Murat C."/>
            <person name="Nolan M."/>
            <person name="Ohm R."/>
            <person name="Pangilinan J."/>
            <person name="Pereira M."/>
            <person name="Perotto S."/>
            <person name="Peter M."/>
            <person name="Riley R."/>
            <person name="Sitrit Y."/>
            <person name="Stielow B."/>
            <person name="Szollosi G."/>
            <person name="Zifcakova L."/>
            <person name="Stursova M."/>
            <person name="Spatafora J.W."/>
            <person name="Tedersoo L."/>
            <person name="Vaario L.-M."/>
            <person name="Yamada A."/>
            <person name="Yan M."/>
            <person name="Wang P."/>
            <person name="Xu J."/>
            <person name="Bruns T."/>
            <person name="Baldrian P."/>
            <person name="Vilgalys R."/>
            <person name="Henrissat B."/>
            <person name="Grigoriev I.V."/>
            <person name="Hibbett D."/>
            <person name="Nagy L.G."/>
            <person name="Martin F.M."/>
        </authorList>
    </citation>
    <scope>NUCLEOTIDE SEQUENCE</scope>
    <source>
        <strain evidence="1">BED1</strain>
    </source>
</reference>
<organism evidence="1 2">
    <name type="scientific">Boletus edulis BED1</name>
    <dbReference type="NCBI Taxonomy" id="1328754"/>
    <lineage>
        <taxon>Eukaryota</taxon>
        <taxon>Fungi</taxon>
        <taxon>Dikarya</taxon>
        <taxon>Basidiomycota</taxon>
        <taxon>Agaricomycotina</taxon>
        <taxon>Agaricomycetes</taxon>
        <taxon>Agaricomycetidae</taxon>
        <taxon>Boletales</taxon>
        <taxon>Boletineae</taxon>
        <taxon>Boletaceae</taxon>
        <taxon>Boletoideae</taxon>
        <taxon>Boletus</taxon>
    </lineage>
</organism>
<reference evidence="1" key="2">
    <citation type="journal article" date="2020" name="Nat. Commun.">
        <title>Large-scale genome sequencing of mycorrhizal fungi provides insights into the early evolution of symbiotic traits.</title>
        <authorList>
            <person name="Miyauchi S."/>
            <person name="Kiss E."/>
            <person name="Kuo A."/>
            <person name="Drula E."/>
            <person name="Kohler A."/>
            <person name="Sanchez-Garcia M."/>
            <person name="Morin E."/>
            <person name="Andreopoulos B."/>
            <person name="Barry K.W."/>
            <person name="Bonito G."/>
            <person name="Buee M."/>
            <person name="Carver A."/>
            <person name="Chen C."/>
            <person name="Cichocki N."/>
            <person name="Clum A."/>
            <person name="Culley D."/>
            <person name="Crous P.W."/>
            <person name="Fauchery L."/>
            <person name="Girlanda M."/>
            <person name="Hayes R.D."/>
            <person name="Keri Z."/>
            <person name="LaButti K."/>
            <person name="Lipzen A."/>
            <person name="Lombard V."/>
            <person name="Magnuson J."/>
            <person name="Maillard F."/>
            <person name="Murat C."/>
            <person name="Nolan M."/>
            <person name="Ohm R.A."/>
            <person name="Pangilinan J."/>
            <person name="Pereira M.F."/>
            <person name="Perotto S."/>
            <person name="Peter M."/>
            <person name="Pfister S."/>
            <person name="Riley R."/>
            <person name="Sitrit Y."/>
            <person name="Stielow J.B."/>
            <person name="Szollosi G."/>
            <person name="Zifcakova L."/>
            <person name="Stursova M."/>
            <person name="Spatafora J.W."/>
            <person name="Tedersoo L."/>
            <person name="Vaario L.M."/>
            <person name="Yamada A."/>
            <person name="Yan M."/>
            <person name="Wang P."/>
            <person name="Xu J."/>
            <person name="Bruns T."/>
            <person name="Baldrian P."/>
            <person name="Vilgalys R."/>
            <person name="Dunand C."/>
            <person name="Henrissat B."/>
            <person name="Grigoriev I.V."/>
            <person name="Hibbett D."/>
            <person name="Nagy L.G."/>
            <person name="Martin F.M."/>
        </authorList>
    </citation>
    <scope>NUCLEOTIDE SEQUENCE</scope>
    <source>
        <strain evidence="1">BED1</strain>
    </source>
</reference>
<dbReference type="EMBL" id="WHUW01000045">
    <property type="protein sequence ID" value="KAF8431937.1"/>
    <property type="molecule type" value="Genomic_DNA"/>
</dbReference>
<name>A0AAD4G9G4_BOLED</name>
<evidence type="ECO:0000313" key="1">
    <source>
        <dbReference type="EMBL" id="KAF8431937.1"/>
    </source>
</evidence>
<keyword evidence="2" id="KW-1185">Reference proteome</keyword>